<reference evidence="2" key="2">
    <citation type="submission" date="2023-06" db="EMBL/GenBank/DDBJ databases">
        <authorList>
            <consortium name="Lawrence Berkeley National Laboratory"/>
            <person name="Haridas S."/>
            <person name="Hensen N."/>
            <person name="Bonometti L."/>
            <person name="Westerberg I."/>
            <person name="Brannstrom I.O."/>
            <person name="Guillou S."/>
            <person name="Cros-Aarteil S."/>
            <person name="Calhoun S."/>
            <person name="Kuo A."/>
            <person name="Mondo S."/>
            <person name="Pangilinan J."/>
            <person name="Riley R."/>
            <person name="LaButti K."/>
            <person name="Andreopoulos B."/>
            <person name="Lipzen A."/>
            <person name="Chen C."/>
            <person name="Yanf M."/>
            <person name="Daum C."/>
            <person name="Ng V."/>
            <person name="Clum A."/>
            <person name="Steindorff A."/>
            <person name="Ohm R."/>
            <person name="Martin F."/>
            <person name="Silar P."/>
            <person name="Natvig D."/>
            <person name="Lalanne C."/>
            <person name="Gautier V."/>
            <person name="Ament-velasquez S.L."/>
            <person name="Kruys A."/>
            <person name="Hutchinson M.I."/>
            <person name="Powell A.J."/>
            <person name="Barry K."/>
            <person name="Miller A.N."/>
            <person name="Grigoriev I.V."/>
            <person name="Debuchy R."/>
            <person name="Gladieux P."/>
            <person name="Thoren M.H."/>
            <person name="Johannesson H."/>
        </authorList>
    </citation>
    <scope>NUCLEOTIDE SEQUENCE</scope>
    <source>
        <strain evidence="2">CBS 232.78</strain>
    </source>
</reference>
<protein>
    <submittedName>
        <fullName evidence="2">Uncharacterized protein</fullName>
    </submittedName>
</protein>
<organism evidence="2 3">
    <name type="scientific">Podospora didyma</name>
    <dbReference type="NCBI Taxonomy" id="330526"/>
    <lineage>
        <taxon>Eukaryota</taxon>
        <taxon>Fungi</taxon>
        <taxon>Dikarya</taxon>
        <taxon>Ascomycota</taxon>
        <taxon>Pezizomycotina</taxon>
        <taxon>Sordariomycetes</taxon>
        <taxon>Sordariomycetidae</taxon>
        <taxon>Sordariales</taxon>
        <taxon>Podosporaceae</taxon>
        <taxon>Podospora</taxon>
    </lineage>
</organism>
<dbReference type="EMBL" id="JAULSW010000005">
    <property type="protein sequence ID" value="KAK3381289.1"/>
    <property type="molecule type" value="Genomic_DNA"/>
</dbReference>
<gene>
    <name evidence="2" type="ORF">B0H63DRAFT_450646</name>
</gene>
<evidence type="ECO:0000313" key="3">
    <source>
        <dbReference type="Proteomes" id="UP001285441"/>
    </source>
</evidence>
<name>A0AAE0NGZ0_9PEZI</name>
<comment type="caution">
    <text evidence="2">The sequence shown here is derived from an EMBL/GenBank/DDBJ whole genome shotgun (WGS) entry which is preliminary data.</text>
</comment>
<keyword evidence="3" id="KW-1185">Reference proteome</keyword>
<feature type="chain" id="PRO_5042032633" evidence="1">
    <location>
        <begin position="22"/>
        <end position="139"/>
    </location>
</feature>
<evidence type="ECO:0000256" key="1">
    <source>
        <dbReference type="SAM" id="SignalP"/>
    </source>
</evidence>
<evidence type="ECO:0000313" key="2">
    <source>
        <dbReference type="EMBL" id="KAK3381289.1"/>
    </source>
</evidence>
<dbReference type="Proteomes" id="UP001285441">
    <property type="component" value="Unassembled WGS sequence"/>
</dbReference>
<reference evidence="2" key="1">
    <citation type="journal article" date="2023" name="Mol. Phylogenet. Evol.">
        <title>Genome-scale phylogeny and comparative genomics of the fungal order Sordariales.</title>
        <authorList>
            <person name="Hensen N."/>
            <person name="Bonometti L."/>
            <person name="Westerberg I."/>
            <person name="Brannstrom I.O."/>
            <person name="Guillou S."/>
            <person name="Cros-Aarteil S."/>
            <person name="Calhoun S."/>
            <person name="Haridas S."/>
            <person name="Kuo A."/>
            <person name="Mondo S."/>
            <person name="Pangilinan J."/>
            <person name="Riley R."/>
            <person name="LaButti K."/>
            <person name="Andreopoulos B."/>
            <person name="Lipzen A."/>
            <person name="Chen C."/>
            <person name="Yan M."/>
            <person name="Daum C."/>
            <person name="Ng V."/>
            <person name="Clum A."/>
            <person name="Steindorff A."/>
            <person name="Ohm R.A."/>
            <person name="Martin F."/>
            <person name="Silar P."/>
            <person name="Natvig D.O."/>
            <person name="Lalanne C."/>
            <person name="Gautier V."/>
            <person name="Ament-Velasquez S.L."/>
            <person name="Kruys A."/>
            <person name="Hutchinson M.I."/>
            <person name="Powell A.J."/>
            <person name="Barry K."/>
            <person name="Miller A.N."/>
            <person name="Grigoriev I.V."/>
            <person name="Debuchy R."/>
            <person name="Gladieux P."/>
            <person name="Hiltunen Thoren M."/>
            <person name="Johannesson H."/>
        </authorList>
    </citation>
    <scope>NUCLEOTIDE SEQUENCE</scope>
    <source>
        <strain evidence="2">CBS 232.78</strain>
    </source>
</reference>
<keyword evidence="1" id="KW-0732">Signal</keyword>
<feature type="signal peptide" evidence="1">
    <location>
        <begin position="1"/>
        <end position="21"/>
    </location>
</feature>
<dbReference type="AlphaFoldDB" id="A0AAE0NGZ0"/>
<accession>A0AAE0NGZ0</accession>
<sequence length="139" mass="15222">MLGLLAMLLAAAPMLLSTADAKPERIRSDQSPTFHYTLQTYPKNSNTIQSTNTSLFMNIAASESTSYKTVTFDKTATTTAWGLEGDTIITTRSSGFGRQLDFVVCRLDSQYWQVFFQTGSAVPSGACSNYQSLHLPCLC</sequence>
<proteinExistence type="predicted"/>